<evidence type="ECO:0000313" key="3">
    <source>
        <dbReference type="EMBL" id="KAL3082790.1"/>
    </source>
</evidence>
<comment type="caution">
    <text evidence="3">The sequence shown here is derived from an EMBL/GenBank/DDBJ whole genome shotgun (WGS) entry which is preliminary data.</text>
</comment>
<feature type="region of interest" description="Disordered" evidence="1">
    <location>
        <begin position="152"/>
        <end position="228"/>
    </location>
</feature>
<organism evidence="3 4">
    <name type="scientific">Heterodera schachtii</name>
    <name type="common">Sugarbeet cyst nematode worm</name>
    <name type="synonym">Tylenchus schachtii</name>
    <dbReference type="NCBI Taxonomy" id="97005"/>
    <lineage>
        <taxon>Eukaryota</taxon>
        <taxon>Metazoa</taxon>
        <taxon>Ecdysozoa</taxon>
        <taxon>Nematoda</taxon>
        <taxon>Chromadorea</taxon>
        <taxon>Rhabditida</taxon>
        <taxon>Tylenchina</taxon>
        <taxon>Tylenchomorpha</taxon>
        <taxon>Tylenchoidea</taxon>
        <taxon>Heteroderidae</taxon>
        <taxon>Heteroderinae</taxon>
        <taxon>Heterodera</taxon>
    </lineage>
</organism>
<feature type="region of interest" description="Disordered" evidence="1">
    <location>
        <begin position="43"/>
        <end position="77"/>
    </location>
</feature>
<accession>A0ABD2IY59</accession>
<feature type="chain" id="PRO_5044807396" evidence="2">
    <location>
        <begin position="30"/>
        <end position="228"/>
    </location>
</feature>
<feature type="compositionally biased region" description="Basic and acidic residues" evidence="1">
    <location>
        <begin position="114"/>
        <end position="123"/>
    </location>
</feature>
<dbReference type="Proteomes" id="UP001620645">
    <property type="component" value="Unassembled WGS sequence"/>
</dbReference>
<dbReference type="EMBL" id="JBICCN010000254">
    <property type="protein sequence ID" value="KAL3082790.1"/>
    <property type="molecule type" value="Genomic_DNA"/>
</dbReference>
<feature type="compositionally biased region" description="Basic and acidic residues" evidence="1">
    <location>
        <begin position="58"/>
        <end position="67"/>
    </location>
</feature>
<evidence type="ECO:0000313" key="4">
    <source>
        <dbReference type="Proteomes" id="UP001620645"/>
    </source>
</evidence>
<dbReference type="AlphaFoldDB" id="A0ABD2IY59"/>
<evidence type="ECO:0000256" key="1">
    <source>
        <dbReference type="SAM" id="MobiDB-lite"/>
    </source>
</evidence>
<reference evidence="3 4" key="1">
    <citation type="submission" date="2024-10" db="EMBL/GenBank/DDBJ databases">
        <authorList>
            <person name="Kim D."/>
        </authorList>
    </citation>
    <scope>NUCLEOTIDE SEQUENCE [LARGE SCALE GENOMIC DNA]</scope>
    <source>
        <strain evidence="3">Taebaek</strain>
    </source>
</reference>
<gene>
    <name evidence="3" type="ORF">niasHS_010592</name>
</gene>
<feature type="region of interest" description="Disordered" evidence="1">
    <location>
        <begin position="110"/>
        <end position="140"/>
    </location>
</feature>
<sequence>MVRFPPLKLQMTFLFSFLLILMLFNKICPKIISDNGGEAEIIEEEQSEEEEMEETEQNDVRGSSRDKQQKRRGKISEESAERILIKVLRQSGFQTEEEINEALTMLRPIKKAKRTEGKSDEKRQRRKREGGEGPLLMEREWEESDWKMKLRMEPRRRNGTETNAENVDGKRWEANGKTNNAQDNGNFDGTKTEEKRNAIPGKRAEEENGTKKEEEGRNEPRMVPKPWW</sequence>
<feature type="compositionally biased region" description="Basic and acidic residues" evidence="1">
    <location>
        <begin position="190"/>
        <end position="222"/>
    </location>
</feature>
<feature type="signal peptide" evidence="2">
    <location>
        <begin position="1"/>
        <end position="29"/>
    </location>
</feature>
<feature type="compositionally biased region" description="Acidic residues" evidence="1">
    <location>
        <begin position="43"/>
        <end position="57"/>
    </location>
</feature>
<evidence type="ECO:0000256" key="2">
    <source>
        <dbReference type="SAM" id="SignalP"/>
    </source>
</evidence>
<proteinExistence type="predicted"/>
<keyword evidence="4" id="KW-1185">Reference proteome</keyword>
<feature type="compositionally biased region" description="Polar residues" evidence="1">
    <location>
        <begin position="176"/>
        <end position="189"/>
    </location>
</feature>
<protein>
    <submittedName>
        <fullName evidence="3">Uncharacterized protein</fullName>
    </submittedName>
</protein>
<keyword evidence="2" id="KW-0732">Signal</keyword>
<name>A0ABD2IY59_HETSC</name>